<reference evidence="5 6" key="1">
    <citation type="submission" date="2018-06" db="EMBL/GenBank/DDBJ databases">
        <title>Draft sequence of Acidithiobacillus ferrooxidans CCM 4253.</title>
        <authorList>
            <person name="Moya-Beltran A."/>
            <person name="Castro M."/>
            <person name="Covarrubias P.C."/>
            <person name="Issotta F."/>
            <person name="Janiczek O."/>
            <person name="Mandl M."/>
            <person name="Kucera J."/>
            <person name="Quatrini R."/>
        </authorList>
    </citation>
    <scope>NUCLEOTIDE SEQUENCE [LARGE SCALE GENOMIC DNA]</scope>
    <source>
        <strain evidence="5 6">CCM 4253</strain>
    </source>
</reference>
<accession>A0A2W1KKH3</accession>
<keyword evidence="1" id="KW-0805">Transcription regulation</keyword>
<dbReference type="InterPro" id="IPR036388">
    <property type="entry name" value="WH-like_DNA-bd_sf"/>
</dbReference>
<evidence type="ECO:0000256" key="2">
    <source>
        <dbReference type="ARBA" id="ARBA00023125"/>
    </source>
</evidence>
<evidence type="ECO:0000313" key="5">
    <source>
        <dbReference type="EMBL" id="PZD79817.1"/>
    </source>
</evidence>
<evidence type="ECO:0000259" key="4">
    <source>
        <dbReference type="PROSITE" id="PS50995"/>
    </source>
</evidence>
<dbReference type="InterPro" id="IPR039422">
    <property type="entry name" value="MarR/SlyA-like"/>
</dbReference>
<dbReference type="SMART" id="SM00347">
    <property type="entry name" value="HTH_MARR"/>
    <property type="match status" value="1"/>
</dbReference>
<evidence type="ECO:0000256" key="1">
    <source>
        <dbReference type="ARBA" id="ARBA00023015"/>
    </source>
</evidence>
<dbReference type="GO" id="GO:0006950">
    <property type="term" value="P:response to stress"/>
    <property type="evidence" value="ECO:0007669"/>
    <property type="project" value="TreeGrafter"/>
</dbReference>
<evidence type="ECO:0000256" key="3">
    <source>
        <dbReference type="ARBA" id="ARBA00023163"/>
    </source>
</evidence>
<dbReference type="Proteomes" id="UP000248886">
    <property type="component" value="Unassembled WGS sequence"/>
</dbReference>
<keyword evidence="3" id="KW-0804">Transcription</keyword>
<proteinExistence type="predicted"/>
<dbReference type="GO" id="GO:0003677">
    <property type="term" value="F:DNA binding"/>
    <property type="evidence" value="ECO:0007669"/>
    <property type="project" value="UniProtKB-KW"/>
</dbReference>
<dbReference type="InterPro" id="IPR036390">
    <property type="entry name" value="WH_DNA-bd_sf"/>
</dbReference>
<name>A0A2W1KKH3_ACIFR</name>
<gene>
    <name evidence="5" type="ORF">DN052_14890</name>
</gene>
<dbReference type="PRINTS" id="PR00598">
    <property type="entry name" value="HTHMARR"/>
</dbReference>
<dbReference type="PANTHER" id="PTHR33164">
    <property type="entry name" value="TRANSCRIPTIONAL REGULATOR, MARR FAMILY"/>
    <property type="match status" value="1"/>
</dbReference>
<comment type="caution">
    <text evidence="5">The sequence shown here is derived from an EMBL/GenBank/DDBJ whole genome shotgun (WGS) entry which is preliminary data.</text>
</comment>
<protein>
    <submittedName>
        <fullName evidence="5">MarR family transcriptional regulator</fullName>
    </submittedName>
</protein>
<dbReference type="RefSeq" id="WP_012537038.1">
    <property type="nucleotide sequence ID" value="NZ_AP025160.1"/>
</dbReference>
<evidence type="ECO:0000313" key="6">
    <source>
        <dbReference type="Proteomes" id="UP000248886"/>
    </source>
</evidence>
<dbReference type="Pfam" id="PF12802">
    <property type="entry name" value="MarR_2"/>
    <property type="match status" value="1"/>
</dbReference>
<dbReference type="SUPFAM" id="SSF46785">
    <property type="entry name" value="Winged helix' DNA-binding domain"/>
    <property type="match status" value="1"/>
</dbReference>
<dbReference type="Gene3D" id="1.10.10.10">
    <property type="entry name" value="Winged helix-like DNA-binding domain superfamily/Winged helix DNA-binding domain"/>
    <property type="match status" value="1"/>
</dbReference>
<dbReference type="PANTHER" id="PTHR33164:SF64">
    <property type="entry name" value="TRANSCRIPTIONAL REGULATOR SLYA"/>
    <property type="match status" value="1"/>
</dbReference>
<organism evidence="5 6">
    <name type="scientific">Acidithiobacillus ferrooxidans</name>
    <name type="common">Thiobacillus ferrooxidans</name>
    <dbReference type="NCBI Taxonomy" id="920"/>
    <lineage>
        <taxon>Bacteria</taxon>
        <taxon>Pseudomonadati</taxon>
        <taxon>Pseudomonadota</taxon>
        <taxon>Acidithiobacillia</taxon>
        <taxon>Acidithiobacillales</taxon>
        <taxon>Acidithiobacillaceae</taxon>
        <taxon>Acidithiobacillus</taxon>
    </lineage>
</organism>
<feature type="domain" description="HTH marR-type" evidence="4">
    <location>
        <begin position="7"/>
        <end position="140"/>
    </location>
</feature>
<dbReference type="AlphaFoldDB" id="A0A2W1KKH3"/>
<dbReference type="OMA" id="DNRQLNF"/>
<dbReference type="InterPro" id="IPR000835">
    <property type="entry name" value="HTH_MarR-typ"/>
</dbReference>
<dbReference type="OrthoDB" id="5296557at2"/>
<sequence length="147" mass="16602">MNDDLLQEGFALALHESARAWRHALDRRLKSLGLSQASWMSIAFLARAKTPLTQSELAHRLLVEGPTVVAMVDRLQHAGLVRREIAPEDRRVRRVSLTPEGQTVYAEVKRIAGAFRQEMLDGLDAAELQQAKDLLQRLQRIIEKSGR</sequence>
<dbReference type="EMBL" id="QKQP01000012">
    <property type="protein sequence ID" value="PZD79817.1"/>
    <property type="molecule type" value="Genomic_DNA"/>
</dbReference>
<keyword evidence="2" id="KW-0238">DNA-binding</keyword>
<dbReference type="GO" id="GO:0003700">
    <property type="term" value="F:DNA-binding transcription factor activity"/>
    <property type="evidence" value="ECO:0007669"/>
    <property type="project" value="InterPro"/>
</dbReference>
<dbReference type="GeneID" id="65281305"/>
<dbReference type="PROSITE" id="PS50995">
    <property type="entry name" value="HTH_MARR_2"/>
    <property type="match status" value="1"/>
</dbReference>